<dbReference type="CDD" id="cd06261">
    <property type="entry name" value="TM_PBP2"/>
    <property type="match status" value="1"/>
</dbReference>
<dbReference type="EMBL" id="WMQE01000028">
    <property type="protein sequence ID" value="MTK22044.1"/>
    <property type="molecule type" value="Genomic_DNA"/>
</dbReference>
<evidence type="ECO:0000259" key="8">
    <source>
        <dbReference type="PROSITE" id="PS50928"/>
    </source>
</evidence>
<dbReference type="Proteomes" id="UP000487649">
    <property type="component" value="Unassembled WGS sequence"/>
</dbReference>
<dbReference type="PROSITE" id="PS50928">
    <property type="entry name" value="ABC_TM1"/>
    <property type="match status" value="1"/>
</dbReference>
<proteinExistence type="inferred from homology"/>
<dbReference type="Gene3D" id="1.10.3720.10">
    <property type="entry name" value="MetI-like"/>
    <property type="match status" value="1"/>
</dbReference>
<dbReference type="InterPro" id="IPR035906">
    <property type="entry name" value="MetI-like_sf"/>
</dbReference>
<feature type="domain" description="ABC transmembrane type-1" evidence="8">
    <location>
        <begin position="82"/>
        <end position="265"/>
    </location>
</feature>
<feature type="transmembrane region" description="Helical" evidence="7">
    <location>
        <begin position="123"/>
        <end position="143"/>
    </location>
</feature>
<dbReference type="PANTHER" id="PTHR30043">
    <property type="entry name" value="PHOSPHONATES TRANSPORT SYSTEM PERMEASE PROTEIN"/>
    <property type="match status" value="1"/>
</dbReference>
<dbReference type="NCBIfam" id="TIGR01097">
    <property type="entry name" value="PhnE"/>
    <property type="match status" value="1"/>
</dbReference>
<feature type="transmembrane region" description="Helical" evidence="7">
    <location>
        <begin position="149"/>
        <end position="168"/>
    </location>
</feature>
<evidence type="ECO:0000256" key="3">
    <source>
        <dbReference type="ARBA" id="ARBA00022475"/>
    </source>
</evidence>
<reference evidence="9 10" key="1">
    <citation type="journal article" date="2019" name="Nat. Med.">
        <title>A library of human gut bacterial isolates paired with longitudinal multiomics data enables mechanistic microbiome research.</title>
        <authorList>
            <person name="Poyet M."/>
            <person name="Groussin M."/>
            <person name="Gibbons S.M."/>
            <person name="Avila-Pacheco J."/>
            <person name="Jiang X."/>
            <person name="Kearney S.M."/>
            <person name="Perrotta A.R."/>
            <person name="Berdy B."/>
            <person name="Zhao S."/>
            <person name="Lieberman T.D."/>
            <person name="Swanson P.K."/>
            <person name="Smith M."/>
            <person name="Roesemann S."/>
            <person name="Alexander J.E."/>
            <person name="Rich S.A."/>
            <person name="Livny J."/>
            <person name="Vlamakis H."/>
            <person name="Clish C."/>
            <person name="Bullock K."/>
            <person name="Deik A."/>
            <person name="Scott J."/>
            <person name="Pierce K.A."/>
            <person name="Xavier R.J."/>
            <person name="Alm E.J."/>
        </authorList>
    </citation>
    <scope>NUCLEOTIDE SEQUENCE [LARGE SCALE GENOMIC DNA]</scope>
    <source>
        <strain evidence="9 10">BIOML-A198</strain>
    </source>
</reference>
<feature type="transmembrane region" description="Helical" evidence="7">
    <location>
        <begin position="247"/>
        <end position="265"/>
    </location>
</feature>
<dbReference type="GO" id="GO:0015416">
    <property type="term" value="F:ABC-type phosphonate transporter activity"/>
    <property type="evidence" value="ECO:0007669"/>
    <property type="project" value="InterPro"/>
</dbReference>
<keyword evidence="3" id="KW-1003">Cell membrane</keyword>
<feature type="transmembrane region" description="Helical" evidence="7">
    <location>
        <begin position="215"/>
        <end position="235"/>
    </location>
</feature>
<keyword evidence="4 7" id="KW-0812">Transmembrane</keyword>
<accession>A0A9X4XEY5</accession>
<evidence type="ECO:0000313" key="10">
    <source>
        <dbReference type="Proteomes" id="UP000487649"/>
    </source>
</evidence>
<evidence type="ECO:0000256" key="7">
    <source>
        <dbReference type="RuleBase" id="RU363032"/>
    </source>
</evidence>
<dbReference type="OrthoDB" id="8557224at2"/>
<dbReference type="RefSeq" id="WP_006784582.1">
    <property type="nucleotide sequence ID" value="NZ_CABJBH010000001.1"/>
</dbReference>
<name>A0A9X4XEY5_9FIRM</name>
<feature type="transmembrane region" description="Helical" evidence="7">
    <location>
        <begin position="90"/>
        <end position="111"/>
    </location>
</feature>
<dbReference type="InterPro" id="IPR000515">
    <property type="entry name" value="MetI-like"/>
</dbReference>
<dbReference type="SUPFAM" id="SSF161098">
    <property type="entry name" value="MetI-like"/>
    <property type="match status" value="1"/>
</dbReference>
<dbReference type="AlphaFoldDB" id="A0A9X4XEY5"/>
<dbReference type="PANTHER" id="PTHR30043:SF1">
    <property type="entry name" value="ABC TRANSPORT SYSTEM PERMEASE PROTEIN P69"/>
    <property type="match status" value="1"/>
</dbReference>
<evidence type="ECO:0000256" key="2">
    <source>
        <dbReference type="ARBA" id="ARBA00022448"/>
    </source>
</evidence>
<evidence type="ECO:0000313" key="9">
    <source>
        <dbReference type="EMBL" id="MTK22044.1"/>
    </source>
</evidence>
<gene>
    <name evidence="9" type="primary">phnE</name>
    <name evidence="9" type="ORF">GMA92_11525</name>
</gene>
<comment type="caution">
    <text evidence="9">The sequence shown here is derived from an EMBL/GenBank/DDBJ whole genome shotgun (WGS) entry which is preliminary data.</text>
</comment>
<evidence type="ECO:0000256" key="4">
    <source>
        <dbReference type="ARBA" id="ARBA00022692"/>
    </source>
</evidence>
<evidence type="ECO:0000256" key="1">
    <source>
        <dbReference type="ARBA" id="ARBA00004651"/>
    </source>
</evidence>
<sequence>MKRMRDLFQPKKITLDNGKEIQPPRSVAPFILIGLALALWGAATITGFDFNALMRRGNQFFIILKDMLSPDWSIIDQIIPPLVETIKMSILGSIIGSLLAFPVAILSSSNINKSKCSLWIMRFILSIVRTIPTLIIALFATYVFGLGTFAGTVAISIFTFGIVVKMLYEKIETIDMGPFEAMEAVGATKLEAFQSAITPQILPNYFSMCLYTLEINVRAATILGYVGAGGIGLLLKEKLGWRQYDQVGMILLLLFVTIIVIENISRYIRERLG</sequence>
<evidence type="ECO:0000256" key="5">
    <source>
        <dbReference type="ARBA" id="ARBA00022989"/>
    </source>
</evidence>
<dbReference type="GO" id="GO:0005886">
    <property type="term" value="C:plasma membrane"/>
    <property type="evidence" value="ECO:0007669"/>
    <property type="project" value="UniProtKB-SubCell"/>
</dbReference>
<dbReference type="InterPro" id="IPR005769">
    <property type="entry name" value="PhnE/PtxC"/>
</dbReference>
<keyword evidence="2 7" id="KW-0813">Transport</keyword>
<feature type="transmembrane region" description="Helical" evidence="7">
    <location>
        <begin position="27"/>
        <end position="48"/>
    </location>
</feature>
<comment type="similarity">
    <text evidence="7">Belongs to the binding-protein-dependent transport system permease family.</text>
</comment>
<dbReference type="Pfam" id="PF00528">
    <property type="entry name" value="BPD_transp_1"/>
    <property type="match status" value="1"/>
</dbReference>
<comment type="subcellular location">
    <subcellularLocation>
        <location evidence="1 7">Cell membrane</location>
        <topology evidence="1 7">Multi-pass membrane protein</topology>
    </subcellularLocation>
</comment>
<keyword evidence="5 7" id="KW-1133">Transmembrane helix</keyword>
<organism evidence="9 10">
    <name type="scientific">Turicibacter sanguinis</name>
    <dbReference type="NCBI Taxonomy" id="154288"/>
    <lineage>
        <taxon>Bacteria</taxon>
        <taxon>Bacillati</taxon>
        <taxon>Bacillota</taxon>
        <taxon>Erysipelotrichia</taxon>
        <taxon>Erysipelotrichales</taxon>
        <taxon>Turicibacteraceae</taxon>
        <taxon>Turicibacter</taxon>
    </lineage>
</organism>
<keyword evidence="6 7" id="KW-0472">Membrane</keyword>
<evidence type="ECO:0000256" key="6">
    <source>
        <dbReference type="ARBA" id="ARBA00023136"/>
    </source>
</evidence>
<protein>
    <submittedName>
        <fullName evidence="9">Phosphonate ABC transporter, permease protein PhnE</fullName>
    </submittedName>
</protein>